<evidence type="ECO:0000259" key="7">
    <source>
        <dbReference type="Pfam" id="PF09335"/>
    </source>
</evidence>
<comment type="subcellular location">
    <subcellularLocation>
        <location evidence="1">Cell membrane</location>
        <topology evidence="1">Multi-pass membrane protein</topology>
    </subcellularLocation>
</comment>
<keyword evidence="2" id="KW-1003">Cell membrane</keyword>
<dbReference type="PANTHER" id="PTHR30353">
    <property type="entry name" value="INNER MEMBRANE PROTEIN DEDA-RELATED"/>
    <property type="match status" value="1"/>
</dbReference>
<dbReference type="InterPro" id="IPR032816">
    <property type="entry name" value="VTT_dom"/>
</dbReference>
<evidence type="ECO:0000313" key="8">
    <source>
        <dbReference type="EMBL" id="CAB4945335.1"/>
    </source>
</evidence>
<dbReference type="Pfam" id="PF09335">
    <property type="entry name" value="VTT_dom"/>
    <property type="match status" value="1"/>
</dbReference>
<sequence>MIALTLQPQLETLPAWGVYLVVWGFIFVESALLVGFLLPGDSLIFAAGLIAGTPGSSVNIIILLIGSFLAAFVGDQLGYVLGRKLGRPWVESRKRPMWSRGLTRAEEFYERLGALSVIVARFIPWARTFVPFAAGVAKMNYYSFLITNAIGALIWAVGITAMGYFAAANPVVRAISFSIAGFFIIMSLVYMAYIGVRALIRRQRNDSDGAPDPTPSSLDS</sequence>
<accession>A0A6J7JPM4</accession>
<feature type="transmembrane region" description="Helical" evidence="6">
    <location>
        <begin position="142"/>
        <end position="165"/>
    </location>
</feature>
<feature type="domain" description="VTT" evidence="7">
    <location>
        <begin position="38"/>
        <end position="164"/>
    </location>
</feature>
<gene>
    <name evidence="8" type="ORF">UFOPK3773_01092</name>
</gene>
<dbReference type="AlphaFoldDB" id="A0A6J7JPM4"/>
<dbReference type="PANTHER" id="PTHR30353:SF0">
    <property type="entry name" value="TRANSMEMBRANE PROTEIN"/>
    <property type="match status" value="1"/>
</dbReference>
<proteinExistence type="predicted"/>
<keyword evidence="4 6" id="KW-1133">Transmembrane helix</keyword>
<protein>
    <submittedName>
        <fullName evidence="8">Unannotated protein</fullName>
    </submittedName>
</protein>
<keyword evidence="5 6" id="KW-0472">Membrane</keyword>
<evidence type="ECO:0000256" key="6">
    <source>
        <dbReference type="SAM" id="Phobius"/>
    </source>
</evidence>
<feature type="transmembrane region" description="Helical" evidence="6">
    <location>
        <begin position="45"/>
        <end position="73"/>
    </location>
</feature>
<evidence type="ECO:0000256" key="1">
    <source>
        <dbReference type="ARBA" id="ARBA00004651"/>
    </source>
</evidence>
<keyword evidence="3 6" id="KW-0812">Transmembrane</keyword>
<evidence type="ECO:0000256" key="4">
    <source>
        <dbReference type="ARBA" id="ARBA00022989"/>
    </source>
</evidence>
<evidence type="ECO:0000256" key="2">
    <source>
        <dbReference type="ARBA" id="ARBA00022475"/>
    </source>
</evidence>
<dbReference type="InterPro" id="IPR032818">
    <property type="entry name" value="DedA-like"/>
</dbReference>
<organism evidence="8">
    <name type="scientific">freshwater metagenome</name>
    <dbReference type="NCBI Taxonomy" id="449393"/>
    <lineage>
        <taxon>unclassified sequences</taxon>
        <taxon>metagenomes</taxon>
        <taxon>ecological metagenomes</taxon>
    </lineage>
</organism>
<dbReference type="EMBL" id="CAFBNF010000113">
    <property type="protein sequence ID" value="CAB4945335.1"/>
    <property type="molecule type" value="Genomic_DNA"/>
</dbReference>
<reference evidence="8" key="1">
    <citation type="submission" date="2020-05" db="EMBL/GenBank/DDBJ databases">
        <authorList>
            <person name="Chiriac C."/>
            <person name="Salcher M."/>
            <person name="Ghai R."/>
            <person name="Kavagutti S V."/>
        </authorList>
    </citation>
    <scope>NUCLEOTIDE SEQUENCE</scope>
</reference>
<evidence type="ECO:0000256" key="3">
    <source>
        <dbReference type="ARBA" id="ARBA00022692"/>
    </source>
</evidence>
<feature type="transmembrane region" description="Helical" evidence="6">
    <location>
        <begin position="16"/>
        <end position="38"/>
    </location>
</feature>
<name>A0A6J7JPM4_9ZZZZ</name>
<feature type="transmembrane region" description="Helical" evidence="6">
    <location>
        <begin position="171"/>
        <end position="194"/>
    </location>
</feature>
<evidence type="ECO:0000256" key="5">
    <source>
        <dbReference type="ARBA" id="ARBA00023136"/>
    </source>
</evidence>
<dbReference type="GO" id="GO:0005886">
    <property type="term" value="C:plasma membrane"/>
    <property type="evidence" value="ECO:0007669"/>
    <property type="project" value="UniProtKB-SubCell"/>
</dbReference>